<gene>
    <name evidence="1" type="ORF">JOF55_002001</name>
</gene>
<name>A0AAE3ZDG0_9ACTN</name>
<reference evidence="1" key="1">
    <citation type="submission" date="2023-07" db="EMBL/GenBank/DDBJ databases">
        <title>Sequencing the genomes of 1000 actinobacteria strains.</title>
        <authorList>
            <person name="Klenk H.-P."/>
        </authorList>
    </citation>
    <scope>NUCLEOTIDE SEQUENCE</scope>
    <source>
        <strain evidence="1">DSM 45977</strain>
    </source>
</reference>
<sequence>MTLNRVRNRPARRMEITGWSNPSLTQRYQHVPGHVRRTKNEVRRWDHHRTLFSLLNEAEAAGFEPADPLGSLAFKIGGSLFTASFLLLTW</sequence>
<comment type="caution">
    <text evidence="1">The sequence shown here is derived from an EMBL/GenBank/DDBJ whole genome shotgun (WGS) entry which is preliminary data.</text>
</comment>
<organism evidence="1 2">
    <name type="scientific">Haloactinomyces albus</name>
    <dbReference type="NCBI Taxonomy" id="1352928"/>
    <lineage>
        <taxon>Bacteria</taxon>
        <taxon>Bacillati</taxon>
        <taxon>Actinomycetota</taxon>
        <taxon>Actinomycetes</taxon>
        <taxon>Actinopolysporales</taxon>
        <taxon>Actinopolysporaceae</taxon>
        <taxon>Haloactinomyces</taxon>
    </lineage>
</organism>
<accession>A0AAE3ZDG0</accession>
<dbReference type="AlphaFoldDB" id="A0AAE3ZDG0"/>
<evidence type="ECO:0000313" key="1">
    <source>
        <dbReference type="EMBL" id="MDR7301820.1"/>
    </source>
</evidence>
<evidence type="ECO:0000313" key="2">
    <source>
        <dbReference type="Proteomes" id="UP001180845"/>
    </source>
</evidence>
<dbReference type="EMBL" id="JAVDXW010000001">
    <property type="protein sequence ID" value="MDR7301820.1"/>
    <property type="molecule type" value="Genomic_DNA"/>
</dbReference>
<keyword evidence="2" id="KW-1185">Reference proteome</keyword>
<dbReference type="Proteomes" id="UP001180845">
    <property type="component" value="Unassembled WGS sequence"/>
</dbReference>
<protein>
    <submittedName>
        <fullName evidence="1">Uncharacterized protein</fullName>
    </submittedName>
</protein>
<proteinExistence type="predicted"/>